<comment type="caution">
    <text evidence="2">The sequence shown here is derived from an EMBL/GenBank/DDBJ whole genome shotgun (WGS) entry which is preliminary data.</text>
</comment>
<dbReference type="GeneID" id="301812522"/>
<name>A0A9X3M5G9_9CORY</name>
<proteinExistence type="predicted"/>
<evidence type="ECO:0000313" key="2">
    <source>
        <dbReference type="EMBL" id="MCZ9304530.1"/>
    </source>
</evidence>
<keyword evidence="3" id="KW-1185">Reference proteome</keyword>
<protein>
    <submittedName>
        <fullName evidence="2">WYL domain-containing protein</fullName>
    </submittedName>
</protein>
<dbReference type="InterPro" id="IPR051534">
    <property type="entry name" value="CBASS_pafABC_assoc_protein"/>
</dbReference>
<dbReference type="Pfam" id="PF13280">
    <property type="entry name" value="WYL"/>
    <property type="match status" value="1"/>
</dbReference>
<dbReference type="AlphaFoldDB" id="A0A9X3M5G9"/>
<reference evidence="2" key="1">
    <citation type="submission" date="2022-02" db="EMBL/GenBank/DDBJ databases">
        <title>Corynebacterium sp. from urogenital microbiome.</title>
        <authorList>
            <person name="Cappelli E.A."/>
            <person name="Ribeiro T.G."/>
            <person name="Peixe L."/>
        </authorList>
    </citation>
    <scope>NUCLEOTIDE SEQUENCE</scope>
    <source>
        <strain evidence="2">C9Ua_112</strain>
    </source>
</reference>
<evidence type="ECO:0000259" key="1">
    <source>
        <dbReference type="Pfam" id="PF13280"/>
    </source>
</evidence>
<sequence>MNRNRPVETHWMPGATRLFNLVIALLNSDGPRSVEWVLANVDGYQHDNDDSARRQLSRDRRDLAALGVHIGGTDELSLDPAQTFLPDIEFTDAEAAVIAAASHWAQSSGMHHAAQSAYAKLAAAGMQHRISTGEVAIPAIPDHTDLDGDSFDAIFRALDNGLVLSFNYYPSLVDTPQERRLEPWAFGAQDGLTYVTGFDPDRAAQRTFRLARIDSVVALPEFSQYPRPEGTPQQLIAQGLARSRQMVTATVEFPDDGAWELRRLTDDNGQIGPVERTWFVRTAAAYAPHVIVTSPPDLVADVVAVLKEAVK</sequence>
<dbReference type="Proteomes" id="UP001146505">
    <property type="component" value="Unassembled WGS sequence"/>
</dbReference>
<dbReference type="EMBL" id="JAKMUV010000002">
    <property type="protein sequence ID" value="MCZ9304530.1"/>
    <property type="molecule type" value="Genomic_DNA"/>
</dbReference>
<dbReference type="PANTHER" id="PTHR34580">
    <property type="match status" value="1"/>
</dbReference>
<dbReference type="PROSITE" id="PS52050">
    <property type="entry name" value="WYL"/>
    <property type="match status" value="1"/>
</dbReference>
<dbReference type="PANTHER" id="PTHR34580:SF3">
    <property type="entry name" value="PROTEIN PAFB"/>
    <property type="match status" value="1"/>
</dbReference>
<gene>
    <name evidence="2" type="ORF">L8U58_03115</name>
</gene>
<dbReference type="InterPro" id="IPR026881">
    <property type="entry name" value="WYL_dom"/>
</dbReference>
<organism evidence="2 3">
    <name type="scientific">Corynebacterium macclintockiae</name>
    <dbReference type="NCBI Taxonomy" id="2913501"/>
    <lineage>
        <taxon>Bacteria</taxon>
        <taxon>Bacillati</taxon>
        <taxon>Actinomycetota</taxon>
        <taxon>Actinomycetes</taxon>
        <taxon>Mycobacteriales</taxon>
        <taxon>Corynebacteriaceae</taxon>
        <taxon>Corynebacterium</taxon>
    </lineage>
</organism>
<feature type="domain" description="WYL" evidence="1">
    <location>
        <begin position="151"/>
        <end position="216"/>
    </location>
</feature>
<dbReference type="RefSeq" id="WP_269954668.1">
    <property type="nucleotide sequence ID" value="NZ_JAKMUV010000002.1"/>
</dbReference>
<evidence type="ECO:0000313" key="3">
    <source>
        <dbReference type="Proteomes" id="UP001146505"/>
    </source>
</evidence>
<accession>A0A9X3M5G9</accession>